<protein>
    <recommendedName>
        <fullName evidence="10">Trypanosome variant surface glycoprotein B-type N-terminal domain-containing protein</fullName>
    </recommendedName>
</protein>
<dbReference type="Pfam" id="PF13206">
    <property type="entry name" value="VSG_B"/>
    <property type="match status" value="1"/>
</dbReference>
<evidence type="ECO:0000259" key="10">
    <source>
        <dbReference type="Pfam" id="PF13206"/>
    </source>
</evidence>
<feature type="domain" description="Trypanosome variant surface glycoprotein B-type N-terminal" evidence="10">
    <location>
        <begin position="44"/>
        <end position="171"/>
    </location>
</feature>
<keyword evidence="4" id="KW-0336">GPI-anchor</keyword>
<comment type="subcellular location">
    <subcellularLocation>
        <location evidence="2">Cell membrane</location>
        <topology evidence="2">Lipid-anchor</topology>
        <topology evidence="2">GPI-anchor</topology>
    </subcellularLocation>
</comment>
<evidence type="ECO:0000313" key="12">
    <source>
        <dbReference type="Proteomes" id="UP000009027"/>
    </source>
</evidence>
<evidence type="ECO:0000313" key="11">
    <source>
        <dbReference type="EMBL" id="CCD18892.1"/>
    </source>
</evidence>
<reference evidence="11 12" key="1">
    <citation type="journal article" date="2012" name="Proc. Natl. Acad. Sci. U.S.A.">
        <title>Antigenic diversity is generated by distinct evolutionary mechanisms in African trypanosome species.</title>
        <authorList>
            <person name="Jackson A.P."/>
            <person name="Berry A."/>
            <person name="Aslett M."/>
            <person name="Allison H.C."/>
            <person name="Burton P."/>
            <person name="Vavrova-Anderson J."/>
            <person name="Brown R."/>
            <person name="Browne H."/>
            <person name="Corton N."/>
            <person name="Hauser H."/>
            <person name="Gamble J."/>
            <person name="Gilderthorp R."/>
            <person name="Marcello L."/>
            <person name="McQuillan J."/>
            <person name="Otto T.D."/>
            <person name="Quail M.A."/>
            <person name="Sanders M.J."/>
            <person name="van Tonder A."/>
            <person name="Ginger M.L."/>
            <person name="Field M.C."/>
            <person name="Barry J.D."/>
            <person name="Hertz-Fowler C."/>
            <person name="Berriman M."/>
        </authorList>
    </citation>
    <scope>NUCLEOTIDE SEQUENCE</scope>
    <source>
        <strain evidence="11 12">Y486</strain>
    </source>
</reference>
<proteinExistence type="predicted"/>
<name>F9WMX7_TRYVY</name>
<dbReference type="EMBL" id="CAEX01002125">
    <property type="protein sequence ID" value="CCD18892.1"/>
    <property type="molecule type" value="Genomic_DNA"/>
</dbReference>
<dbReference type="AlphaFoldDB" id="F9WMX7"/>
<dbReference type="GO" id="GO:0098552">
    <property type="term" value="C:side of membrane"/>
    <property type="evidence" value="ECO:0007669"/>
    <property type="project" value="UniProtKB-KW"/>
</dbReference>
<keyword evidence="8" id="KW-0449">Lipoprotein</keyword>
<accession>F9WMX7</accession>
<gene>
    <name evidence="11" type="ORF">TvY486_0015980</name>
</gene>
<keyword evidence="12" id="KW-1185">Reference proteome</keyword>
<dbReference type="InterPro" id="IPR025932">
    <property type="entry name" value="Trypano_VSG_B_N_dom"/>
</dbReference>
<evidence type="ECO:0000256" key="1">
    <source>
        <dbReference type="ARBA" id="ARBA00002523"/>
    </source>
</evidence>
<feature type="non-terminal residue" evidence="11">
    <location>
        <position position="1"/>
    </location>
</feature>
<evidence type="ECO:0000256" key="8">
    <source>
        <dbReference type="ARBA" id="ARBA00023288"/>
    </source>
</evidence>
<evidence type="ECO:0000256" key="2">
    <source>
        <dbReference type="ARBA" id="ARBA00004609"/>
    </source>
</evidence>
<dbReference type="Proteomes" id="UP000009027">
    <property type="component" value="Unassembled WGS sequence"/>
</dbReference>
<keyword evidence="3" id="KW-1003">Cell membrane</keyword>
<evidence type="ECO:0000256" key="5">
    <source>
        <dbReference type="ARBA" id="ARBA00022729"/>
    </source>
</evidence>
<evidence type="ECO:0000256" key="6">
    <source>
        <dbReference type="ARBA" id="ARBA00023136"/>
    </source>
</evidence>
<feature type="region of interest" description="Disordered" evidence="9">
    <location>
        <begin position="179"/>
        <end position="243"/>
    </location>
</feature>
<dbReference type="VEuPathDB" id="TriTrypDB:TvY486_0015980"/>
<sequence length="297" mass="31294">PSTDAAPCTPAGNLTTVGIDETSTEHSARAWKEMARDSGAAAPTLAANWHIVKTICDALHPMNETTRRGQRKKEGPETLLLVAGKLGRAMEDFSKQLHADDDTTAANVHALGAKTTGKNGCTGNTGGSDSSACVGYDTILAKTRDLTRIPWFAKLKQIEQKLASLAAVESQCAAAARNAQHASARRERHASRRLEETANEGMRKSAQGANTSAEKAQGAAKLDSKSGQTAASGDKTAARTGEACNEAHPRWHAGTRTCGDEENTQTDATVRTPNVLGSLATLATALAATTRKDVWHK</sequence>
<comment type="function">
    <text evidence="1">VSG forms a coat on the surface of the parasite. The trypanosome evades the immune response of the host by expressing a series of antigenically distinct VSGs from an estimated 1000 VSG genes.</text>
</comment>
<evidence type="ECO:0000256" key="9">
    <source>
        <dbReference type="SAM" id="MobiDB-lite"/>
    </source>
</evidence>
<dbReference type="GO" id="GO:0005886">
    <property type="term" value="C:plasma membrane"/>
    <property type="evidence" value="ECO:0007669"/>
    <property type="project" value="UniProtKB-SubCell"/>
</dbReference>
<organism evidence="11 12">
    <name type="scientific">Trypanosoma vivax (strain Y486)</name>
    <dbReference type="NCBI Taxonomy" id="1055687"/>
    <lineage>
        <taxon>Eukaryota</taxon>
        <taxon>Discoba</taxon>
        <taxon>Euglenozoa</taxon>
        <taxon>Kinetoplastea</taxon>
        <taxon>Metakinetoplastina</taxon>
        <taxon>Trypanosomatida</taxon>
        <taxon>Trypanosomatidae</taxon>
        <taxon>Trypanosoma</taxon>
        <taxon>Duttonella</taxon>
    </lineage>
</organism>
<keyword evidence="5" id="KW-0732">Signal</keyword>
<keyword evidence="7" id="KW-0325">Glycoprotein</keyword>
<evidence type="ECO:0000256" key="7">
    <source>
        <dbReference type="ARBA" id="ARBA00023180"/>
    </source>
</evidence>
<evidence type="ECO:0000256" key="3">
    <source>
        <dbReference type="ARBA" id="ARBA00022475"/>
    </source>
</evidence>
<evidence type="ECO:0000256" key="4">
    <source>
        <dbReference type="ARBA" id="ARBA00022622"/>
    </source>
</evidence>
<keyword evidence="6" id="KW-0472">Membrane</keyword>